<keyword evidence="1" id="KW-0433">Leucine-rich repeat</keyword>
<feature type="domain" description="NB-ARC" evidence="4">
    <location>
        <begin position="189"/>
        <end position="248"/>
    </location>
</feature>
<keyword evidence="2" id="KW-0611">Plant defense</keyword>
<name>A0A9R1UL99_LACSA</name>
<evidence type="ECO:0000259" key="4">
    <source>
        <dbReference type="Pfam" id="PF00931"/>
    </source>
</evidence>
<dbReference type="Proteomes" id="UP000235145">
    <property type="component" value="Unassembled WGS sequence"/>
</dbReference>
<dbReference type="AlphaFoldDB" id="A0A9R1UL99"/>
<feature type="domain" description="NB-ARC" evidence="4">
    <location>
        <begin position="256"/>
        <end position="332"/>
    </location>
</feature>
<dbReference type="PANTHER" id="PTHR33463:SF198">
    <property type="entry name" value="RPP4C3"/>
    <property type="match status" value="1"/>
</dbReference>
<protein>
    <recommendedName>
        <fullName evidence="4">NB-ARC domain-containing protein</fullName>
    </recommendedName>
</protein>
<evidence type="ECO:0000256" key="3">
    <source>
        <dbReference type="ARBA" id="ARBA00022840"/>
    </source>
</evidence>
<dbReference type="PRINTS" id="PR00364">
    <property type="entry name" value="DISEASERSIST"/>
</dbReference>
<keyword evidence="6" id="KW-1185">Reference proteome</keyword>
<dbReference type="EMBL" id="NBSK02000008">
    <property type="protein sequence ID" value="KAJ0189132.1"/>
    <property type="molecule type" value="Genomic_DNA"/>
</dbReference>
<sequence length="432" mass="48586">MGGFAILSTILPSKPSEKENPHRMGEVVTTTMAGKIVDLLFNAAKREIDYIRNYTKNVDKLKSETQKLKGMRGRIQQRIDAAKENGEALLDGVQEWIDKADIGISKAEEFLKEETNDKKTCFNLQPCVDLGTLSHYSKMAINKTSCLLDKQEDGKTHESCVSIPTPTPRFVDLYQKKNLDDIGTHKLALREIIQAIKDDNIQIVGIYGLGGVGKTTLAKEVAAEVKNLFAEIVFITVSQTVDIKEIKMNVDVAAKRIINGEKVLIIFDDIWERLVLFDVGIPCGNDHMNCKILLTSRSRNVCEVTNVDRNICVNTLMKEEAWVLFKRIVGEKLTNNDSLEKIAREVTEESGGLPLVIQVVGNTLKNKPIHIWEAALDRLQKHAPLEIAPEIRKAFTHLKLSYDLLDSKEVKSCFLLCSMFREDGYIDMLRLA</sequence>
<dbReference type="GO" id="GO:0006952">
    <property type="term" value="P:defense response"/>
    <property type="evidence" value="ECO:0007669"/>
    <property type="project" value="UniProtKB-KW"/>
</dbReference>
<dbReference type="InterPro" id="IPR042197">
    <property type="entry name" value="Apaf_helical"/>
</dbReference>
<dbReference type="Pfam" id="PF00931">
    <property type="entry name" value="NB-ARC"/>
    <property type="match status" value="2"/>
</dbReference>
<organism evidence="5 6">
    <name type="scientific">Lactuca sativa</name>
    <name type="common">Garden lettuce</name>
    <dbReference type="NCBI Taxonomy" id="4236"/>
    <lineage>
        <taxon>Eukaryota</taxon>
        <taxon>Viridiplantae</taxon>
        <taxon>Streptophyta</taxon>
        <taxon>Embryophyta</taxon>
        <taxon>Tracheophyta</taxon>
        <taxon>Spermatophyta</taxon>
        <taxon>Magnoliopsida</taxon>
        <taxon>eudicotyledons</taxon>
        <taxon>Gunneridae</taxon>
        <taxon>Pentapetalae</taxon>
        <taxon>asterids</taxon>
        <taxon>campanulids</taxon>
        <taxon>Asterales</taxon>
        <taxon>Asteraceae</taxon>
        <taxon>Cichorioideae</taxon>
        <taxon>Cichorieae</taxon>
        <taxon>Lactucinae</taxon>
        <taxon>Lactuca</taxon>
    </lineage>
</organism>
<keyword evidence="3" id="KW-0067">ATP-binding</keyword>
<dbReference type="SUPFAM" id="SSF52540">
    <property type="entry name" value="P-loop containing nucleoside triphosphate hydrolases"/>
    <property type="match status" value="1"/>
</dbReference>
<evidence type="ECO:0000256" key="2">
    <source>
        <dbReference type="ARBA" id="ARBA00022821"/>
    </source>
</evidence>
<proteinExistence type="predicted"/>
<evidence type="ECO:0000313" key="6">
    <source>
        <dbReference type="Proteomes" id="UP000235145"/>
    </source>
</evidence>
<dbReference type="InterPro" id="IPR050905">
    <property type="entry name" value="Plant_NBS-LRR"/>
</dbReference>
<dbReference type="Gene3D" id="3.40.50.300">
    <property type="entry name" value="P-loop containing nucleotide triphosphate hydrolases"/>
    <property type="match status" value="1"/>
</dbReference>
<dbReference type="PANTHER" id="PTHR33463">
    <property type="entry name" value="NB-ARC DOMAIN-CONTAINING PROTEIN-RELATED"/>
    <property type="match status" value="1"/>
</dbReference>
<evidence type="ECO:0000313" key="5">
    <source>
        <dbReference type="EMBL" id="KAJ0189132.1"/>
    </source>
</evidence>
<dbReference type="GO" id="GO:0005524">
    <property type="term" value="F:ATP binding"/>
    <property type="evidence" value="ECO:0007669"/>
    <property type="project" value="UniProtKB-KW"/>
</dbReference>
<dbReference type="InterPro" id="IPR002182">
    <property type="entry name" value="NB-ARC"/>
</dbReference>
<gene>
    <name evidence="5" type="ORF">LSAT_V11C800438780</name>
</gene>
<dbReference type="GO" id="GO:0043531">
    <property type="term" value="F:ADP binding"/>
    <property type="evidence" value="ECO:0007669"/>
    <property type="project" value="InterPro"/>
</dbReference>
<comment type="caution">
    <text evidence="5">The sequence shown here is derived from an EMBL/GenBank/DDBJ whole genome shotgun (WGS) entry which is preliminary data.</text>
</comment>
<dbReference type="Gene3D" id="1.10.8.430">
    <property type="entry name" value="Helical domain of apoptotic protease-activating factors"/>
    <property type="match status" value="1"/>
</dbReference>
<accession>A0A9R1UL99</accession>
<reference evidence="5 6" key="1">
    <citation type="journal article" date="2017" name="Nat. Commun.">
        <title>Genome assembly with in vitro proximity ligation data and whole-genome triplication in lettuce.</title>
        <authorList>
            <person name="Reyes-Chin-Wo S."/>
            <person name="Wang Z."/>
            <person name="Yang X."/>
            <person name="Kozik A."/>
            <person name="Arikit S."/>
            <person name="Song C."/>
            <person name="Xia L."/>
            <person name="Froenicke L."/>
            <person name="Lavelle D.O."/>
            <person name="Truco M.J."/>
            <person name="Xia R."/>
            <person name="Zhu S."/>
            <person name="Xu C."/>
            <person name="Xu H."/>
            <person name="Xu X."/>
            <person name="Cox K."/>
            <person name="Korf I."/>
            <person name="Meyers B.C."/>
            <person name="Michelmore R.W."/>
        </authorList>
    </citation>
    <scope>NUCLEOTIDE SEQUENCE [LARGE SCALE GENOMIC DNA]</scope>
    <source>
        <strain evidence="6">cv. Salinas</strain>
        <tissue evidence="5">Seedlings</tissue>
    </source>
</reference>
<evidence type="ECO:0000256" key="1">
    <source>
        <dbReference type="ARBA" id="ARBA00022614"/>
    </source>
</evidence>
<dbReference type="CDD" id="cd00009">
    <property type="entry name" value="AAA"/>
    <property type="match status" value="1"/>
</dbReference>
<dbReference type="InterPro" id="IPR027417">
    <property type="entry name" value="P-loop_NTPase"/>
</dbReference>
<keyword evidence="3" id="KW-0547">Nucleotide-binding</keyword>